<keyword evidence="1" id="KW-0472">Membrane</keyword>
<reference evidence="2" key="2">
    <citation type="submission" date="2023-04" db="EMBL/GenBank/DDBJ databases">
        <authorList>
            <person name="Bruccoleri R.E."/>
            <person name="Oakeley E.J."/>
            <person name="Faust A.-M."/>
            <person name="Dessus-Babus S."/>
            <person name="Altorfer M."/>
            <person name="Burckhardt D."/>
            <person name="Oertli M."/>
            <person name="Naumann U."/>
            <person name="Petersen F."/>
            <person name="Wong J."/>
        </authorList>
    </citation>
    <scope>NUCLEOTIDE SEQUENCE</scope>
    <source>
        <strain evidence="2">GSM-AAB239-AS_SAM_17_03QT</strain>
        <tissue evidence="2">Leaf</tissue>
    </source>
</reference>
<dbReference type="EMBL" id="JANAVB010007798">
    <property type="protein sequence ID" value="KAJ6842241.1"/>
    <property type="molecule type" value="Genomic_DNA"/>
</dbReference>
<dbReference type="PANTHER" id="PTHR10151:SF120">
    <property type="entry name" value="BIS(5'-ADENOSYL)-TRIPHOSPHATASE"/>
    <property type="match status" value="1"/>
</dbReference>
<keyword evidence="3" id="KW-1185">Reference proteome</keyword>
<evidence type="ECO:0000256" key="1">
    <source>
        <dbReference type="SAM" id="Phobius"/>
    </source>
</evidence>
<dbReference type="Pfam" id="PF01663">
    <property type="entry name" value="Phosphodiest"/>
    <property type="match status" value="1"/>
</dbReference>
<dbReference type="InterPro" id="IPR017850">
    <property type="entry name" value="Alkaline_phosphatase_core_sf"/>
</dbReference>
<feature type="transmembrane region" description="Helical" evidence="1">
    <location>
        <begin position="27"/>
        <end position="47"/>
    </location>
</feature>
<gene>
    <name evidence="2" type="ORF">M6B38_302605</name>
</gene>
<evidence type="ECO:0000313" key="2">
    <source>
        <dbReference type="EMBL" id="KAJ6842241.1"/>
    </source>
</evidence>
<evidence type="ECO:0000313" key="3">
    <source>
        <dbReference type="Proteomes" id="UP001140949"/>
    </source>
</evidence>
<protein>
    <submittedName>
        <fullName evidence="2">Uncharacterized protein</fullName>
    </submittedName>
</protein>
<dbReference type="PANTHER" id="PTHR10151">
    <property type="entry name" value="ECTONUCLEOTIDE PYROPHOSPHATASE/PHOSPHODIESTERASE"/>
    <property type="match status" value="1"/>
</dbReference>
<dbReference type="GO" id="GO:0005773">
    <property type="term" value="C:vacuole"/>
    <property type="evidence" value="ECO:0007669"/>
    <property type="project" value="TreeGrafter"/>
</dbReference>
<keyword evidence="1" id="KW-1133">Transmembrane helix</keyword>
<name>A0AAX6HNL3_IRIPA</name>
<dbReference type="Gene3D" id="3.30.1360.180">
    <property type="match status" value="1"/>
</dbReference>
<dbReference type="FunFam" id="3.30.1360.180:FF:000002">
    <property type="entry name" value="Alkaline-phosphatase-like family protein"/>
    <property type="match status" value="1"/>
</dbReference>
<dbReference type="InterPro" id="IPR002591">
    <property type="entry name" value="Phosphodiest/P_Trfase"/>
</dbReference>
<organism evidence="2 3">
    <name type="scientific">Iris pallida</name>
    <name type="common">Sweet iris</name>
    <dbReference type="NCBI Taxonomy" id="29817"/>
    <lineage>
        <taxon>Eukaryota</taxon>
        <taxon>Viridiplantae</taxon>
        <taxon>Streptophyta</taxon>
        <taxon>Embryophyta</taxon>
        <taxon>Tracheophyta</taxon>
        <taxon>Spermatophyta</taxon>
        <taxon>Magnoliopsida</taxon>
        <taxon>Liliopsida</taxon>
        <taxon>Asparagales</taxon>
        <taxon>Iridaceae</taxon>
        <taxon>Iridoideae</taxon>
        <taxon>Irideae</taxon>
        <taxon>Iris</taxon>
    </lineage>
</organism>
<sequence>MARNSEPTTAPLLHTPAAATTTKLNKFVALLAFLSLASAVVFAVLYFSNLGSASNANDDKAARPLSTLRRPAVVLISSDGFRFGYEHKTDLPNIRRLISNGTSADAGLISSFPTLTFPNHYSIATGLYPSHHGIVNHKFVDPATGDRFNMSSHDPRWWLGEPLWETVARHNLTAAVYSWPGSEVKKGAWDCPPKYCPPYNLSVPFEERVDAALAYFDTDEGEDVPSLVTLYFDQPDHLGHQFGPDDEVITESVARIDDMIGRLIAGLEERRLFEDVNIVLLGDHGMVGTCESKLVFLEDLSPWVDVPRDWVEYYSTLLSVRPPPGVSPAEVVEKMRRGLGSGRVENGAKLRVYLKEELPGRLHYSDSERIPPIIGMPDEGYLVLLKRSNRSQCGGAHGYDNAYFSMRSIFVGHGPRFRKGWQVPSFENVEVYNVVNAILGIDGAPNDGSPSFPQSILLPTK</sequence>
<comment type="caution">
    <text evidence="2">The sequence shown here is derived from an EMBL/GenBank/DDBJ whole genome shotgun (WGS) entry which is preliminary data.</text>
</comment>
<proteinExistence type="predicted"/>
<dbReference type="SUPFAM" id="SSF53649">
    <property type="entry name" value="Alkaline phosphatase-like"/>
    <property type="match status" value="1"/>
</dbReference>
<dbReference type="Proteomes" id="UP001140949">
    <property type="component" value="Unassembled WGS sequence"/>
</dbReference>
<dbReference type="Gene3D" id="3.40.720.10">
    <property type="entry name" value="Alkaline Phosphatase, subunit A"/>
    <property type="match status" value="1"/>
</dbReference>
<dbReference type="CDD" id="cd16018">
    <property type="entry name" value="Enpp"/>
    <property type="match status" value="1"/>
</dbReference>
<reference evidence="2" key="1">
    <citation type="journal article" date="2023" name="GigaByte">
        <title>Genome assembly of the bearded iris, Iris pallida Lam.</title>
        <authorList>
            <person name="Bruccoleri R.E."/>
            <person name="Oakeley E.J."/>
            <person name="Faust A.M.E."/>
            <person name="Altorfer M."/>
            <person name="Dessus-Babus S."/>
            <person name="Burckhardt D."/>
            <person name="Oertli M."/>
            <person name="Naumann U."/>
            <person name="Petersen F."/>
            <person name="Wong J."/>
        </authorList>
    </citation>
    <scope>NUCLEOTIDE SEQUENCE</scope>
    <source>
        <strain evidence="2">GSM-AAB239-AS_SAM_17_03QT</strain>
    </source>
</reference>
<accession>A0AAX6HNL3</accession>
<keyword evidence="1" id="KW-0812">Transmembrane</keyword>
<dbReference type="AlphaFoldDB" id="A0AAX6HNL3"/>
<dbReference type="GO" id="GO:0016787">
    <property type="term" value="F:hydrolase activity"/>
    <property type="evidence" value="ECO:0007669"/>
    <property type="project" value="UniProtKB-ARBA"/>
</dbReference>